<name>A0A6V6YSM7_9FLAO</name>
<sequence>MKKIISIFILGMLLSCTSDGEQSNKSAEAEAIRLMKVPDKSTLSLSEVKKIVKYLDEKPEDSKYLKGEDISKKEPIVNSKNSAKTADYTMSDYMQIAPFPTNSADFGASVELSDWQTSVTRVKFQWTMLYNINGLFSVYSLENFEVYNLGPSTQYLTLYSIKSVYHGFSYMSGNSGPLSWTETNHNVVAGSEGAYFFVNGRISIPNGSSFQYGTNKYVNVSMMINTNGAYTNY</sequence>
<proteinExistence type="predicted"/>
<dbReference type="Proteomes" id="UP000556700">
    <property type="component" value="Unassembled WGS sequence"/>
</dbReference>
<accession>A0A6V6YSM7</accession>
<evidence type="ECO:0000313" key="1">
    <source>
        <dbReference type="EMBL" id="CAD0002460.1"/>
    </source>
</evidence>
<reference evidence="1 2" key="1">
    <citation type="submission" date="2020-06" db="EMBL/GenBank/DDBJ databases">
        <authorList>
            <person name="Criscuolo A."/>
        </authorList>
    </citation>
    <scope>NUCLEOTIDE SEQUENCE [LARGE SCALE GENOMIC DNA]</scope>
    <source>
        <strain evidence="2">CIP 110025</strain>
    </source>
</reference>
<protein>
    <submittedName>
        <fullName evidence="1">Uncharacterized protein</fullName>
    </submittedName>
</protein>
<keyword evidence="2" id="KW-1185">Reference proteome</keyword>
<evidence type="ECO:0000313" key="2">
    <source>
        <dbReference type="Proteomes" id="UP000556700"/>
    </source>
</evidence>
<dbReference type="PROSITE" id="PS51257">
    <property type="entry name" value="PROKAR_LIPOPROTEIN"/>
    <property type="match status" value="1"/>
</dbReference>
<dbReference type="RefSeq" id="WP_031455009.1">
    <property type="nucleotide sequence ID" value="NZ_CAIJDO010000090.1"/>
</dbReference>
<dbReference type="EMBL" id="CAIJDO010000090">
    <property type="protein sequence ID" value="CAD0002460.1"/>
    <property type="molecule type" value="Genomic_DNA"/>
</dbReference>
<organism evidence="1 2">
    <name type="scientific">Flavobacterium chungangense</name>
    <dbReference type="NCBI Taxonomy" id="554283"/>
    <lineage>
        <taxon>Bacteria</taxon>
        <taxon>Pseudomonadati</taxon>
        <taxon>Bacteroidota</taxon>
        <taxon>Flavobacteriia</taxon>
        <taxon>Flavobacteriales</taxon>
        <taxon>Flavobacteriaceae</taxon>
        <taxon>Flavobacterium</taxon>
    </lineage>
</organism>
<comment type="caution">
    <text evidence="1">The sequence shown here is derived from an EMBL/GenBank/DDBJ whole genome shotgun (WGS) entry which is preliminary data.</text>
</comment>
<dbReference type="AlphaFoldDB" id="A0A6V6YSM7"/>
<gene>
    <name evidence="1" type="ORF">FLACHUCJ7_00973</name>
</gene>